<dbReference type="EMBL" id="QOQW01000018">
    <property type="protein sequence ID" value="RCK78843.1"/>
    <property type="molecule type" value="Genomic_DNA"/>
</dbReference>
<organism evidence="2 3">
    <name type="scientific">Candidatus Ozemobacter sibiricus</name>
    <dbReference type="NCBI Taxonomy" id="2268124"/>
    <lineage>
        <taxon>Bacteria</taxon>
        <taxon>Candidatus Ozemobacteria</taxon>
        <taxon>Candidatus Ozemobacterales</taxon>
        <taxon>Candidatus Ozemobacteraceae</taxon>
        <taxon>Candidatus Ozemobacter</taxon>
    </lineage>
</organism>
<accession>A0A367ZL81</accession>
<comment type="caution">
    <text evidence="2">The sequence shown here is derived from an EMBL/GenBank/DDBJ whole genome shotgun (WGS) entry which is preliminary data.</text>
</comment>
<evidence type="ECO:0000313" key="2">
    <source>
        <dbReference type="EMBL" id="RCK78843.1"/>
    </source>
</evidence>
<dbReference type="AlphaFoldDB" id="A0A367ZL81"/>
<evidence type="ECO:0000313" key="3">
    <source>
        <dbReference type="Proteomes" id="UP000252355"/>
    </source>
</evidence>
<reference evidence="2 3" key="1">
    <citation type="submission" date="2018-05" db="EMBL/GenBank/DDBJ databases">
        <title>A metagenomic window into the 2 km-deep terrestrial subsurface aquifer revealed taxonomically and functionally diverse microbial community comprising novel uncultured bacterial lineages.</title>
        <authorList>
            <person name="Kadnikov V.V."/>
            <person name="Mardanov A.V."/>
            <person name="Beletsky A.V."/>
            <person name="Banks D."/>
            <person name="Pimenov N.V."/>
            <person name="Frank Y.A."/>
            <person name="Karnachuk O.V."/>
            <person name="Ravin N.V."/>
        </authorList>
    </citation>
    <scope>NUCLEOTIDE SEQUENCE [LARGE SCALE GENOMIC DNA]</scope>
    <source>
        <strain evidence="2">BY5</strain>
    </source>
</reference>
<proteinExistence type="predicted"/>
<protein>
    <submittedName>
        <fullName evidence="2">N-acetylmuramoyl-L-alanine amidase</fullName>
    </submittedName>
</protein>
<feature type="chain" id="PRO_5016810119" evidence="1">
    <location>
        <begin position="31"/>
        <end position="304"/>
    </location>
</feature>
<feature type="signal peptide" evidence="1">
    <location>
        <begin position="1"/>
        <end position="30"/>
    </location>
</feature>
<name>A0A367ZL81_9BACT</name>
<keyword evidence="1" id="KW-0732">Signal</keyword>
<sequence length="304" mass="33831">MWRARSKEATPRVLMAMVLSVLVLAGNVQAGPFSDEEPVAVGAAEEAAVPAADQAEFQVQAPPAPPVVPADLEVEAADVRDEEEAVALAPKESGKSKPIPAYEQAARKYFEEDLRAMGMPSILHTTQEGYYKAIDEAVIGFPGGGLSHSPFVYYGRMRLSNYDSWTYNLYYRQKRLFEAHKKYQKLVEANRTKRILGVFGSTIESAGREVAAERARLQKAWGYFKPVYEQAKARVANASKDLAHYEPLYQAAQEKLKALGENKNDPRYAIDVQHSLETIKELGPKIKVRQAMVRGLEGLKILFN</sequence>
<dbReference type="Proteomes" id="UP000252355">
    <property type="component" value="Unassembled WGS sequence"/>
</dbReference>
<gene>
    <name evidence="2" type="ORF">OZSIB_0993</name>
</gene>
<evidence type="ECO:0000256" key="1">
    <source>
        <dbReference type="SAM" id="SignalP"/>
    </source>
</evidence>